<accession>A0A7D5P585</accession>
<dbReference type="AlphaFoldDB" id="A0A7D5P585"/>
<dbReference type="Gene3D" id="2.130.10.10">
    <property type="entry name" value="YVTN repeat-like/Quinoprotein amine dehydrogenase"/>
    <property type="match status" value="1"/>
</dbReference>
<protein>
    <submittedName>
        <fullName evidence="2">Glycosyl hydrolase</fullName>
    </submittedName>
</protein>
<dbReference type="SUPFAM" id="SSF110296">
    <property type="entry name" value="Oligoxyloglucan reducing end-specific cellobiohydrolase"/>
    <property type="match status" value="1"/>
</dbReference>
<feature type="region of interest" description="Disordered" evidence="1">
    <location>
        <begin position="374"/>
        <end position="394"/>
    </location>
</feature>
<dbReference type="OrthoDB" id="197823at2157"/>
<evidence type="ECO:0000256" key="1">
    <source>
        <dbReference type="SAM" id="MobiDB-lite"/>
    </source>
</evidence>
<evidence type="ECO:0000313" key="2">
    <source>
        <dbReference type="EMBL" id="QLH81186.1"/>
    </source>
</evidence>
<dbReference type="InterPro" id="IPR015943">
    <property type="entry name" value="WD40/YVTN_repeat-like_dom_sf"/>
</dbReference>
<dbReference type="RefSeq" id="WP_179920994.1">
    <property type="nucleotide sequence ID" value="NZ_CP058909.1"/>
</dbReference>
<gene>
    <name evidence="2" type="ORF">HZS54_05820</name>
</gene>
<sequence>MKLQGTHEGELYATDYRTLYARTDRERFRERGTLPRPVGGAAGVAFRVKAARPWKPLAERVVGRFPTVNVRRTGQDTLVASAVRWLYVSTDGGASWTVTHRLPESSGPMGVLPSAFCERNGTLYAGEYPLADDATPRVLRSIDGGVSWEPHLSLPGVRHVHAVEVDPYTGDLWVTTGDRGAECRIGRVRDGEFDPVGSGSQRWRAVQPVFTPDGLLWGVDSVFAESNALFVLPRTEFDRPDPTPRRVAEADGSVYYGASVTVDGDHWVAFSTAVEPGTDRTGPSGQQFDRRGTAAVVAASSATDYTEWHELAAYEKRAVPADRRPIRDTVPSASAYVFLSADDRSGLLINPYNTATGDGRLFRFSPRYFAAIDSSSRRRDATDPPSGAREITTP</sequence>
<keyword evidence="2" id="KW-0378">Hydrolase</keyword>
<name>A0A7D5P585_9EURY</name>
<keyword evidence="3" id="KW-1185">Reference proteome</keyword>
<organism evidence="2 3">
    <name type="scientific">Halosimplex pelagicum</name>
    <dbReference type="NCBI Taxonomy" id="869886"/>
    <lineage>
        <taxon>Archaea</taxon>
        <taxon>Methanobacteriati</taxon>
        <taxon>Methanobacteriota</taxon>
        <taxon>Stenosarchaea group</taxon>
        <taxon>Halobacteria</taxon>
        <taxon>Halobacteriales</taxon>
        <taxon>Haloarculaceae</taxon>
        <taxon>Halosimplex</taxon>
    </lineage>
</organism>
<dbReference type="EMBL" id="CP058909">
    <property type="protein sequence ID" value="QLH81186.1"/>
    <property type="molecule type" value="Genomic_DNA"/>
</dbReference>
<dbReference type="GeneID" id="56082087"/>
<dbReference type="KEGG" id="hpel:HZS54_05820"/>
<proteinExistence type="predicted"/>
<dbReference type="Proteomes" id="UP000509346">
    <property type="component" value="Chromosome"/>
</dbReference>
<evidence type="ECO:0000313" key="3">
    <source>
        <dbReference type="Proteomes" id="UP000509346"/>
    </source>
</evidence>
<dbReference type="GO" id="GO:0016787">
    <property type="term" value="F:hydrolase activity"/>
    <property type="evidence" value="ECO:0007669"/>
    <property type="project" value="UniProtKB-KW"/>
</dbReference>
<reference evidence="2 3" key="1">
    <citation type="submission" date="2020-07" db="EMBL/GenBank/DDBJ databases">
        <title>Halosimplex litoreum sp. nov. and Halosimplex rubrum sp. nov., isolated from different salt environments.</title>
        <authorList>
            <person name="Cui H."/>
        </authorList>
    </citation>
    <scope>NUCLEOTIDE SEQUENCE [LARGE SCALE GENOMIC DNA]</scope>
    <source>
        <strain evidence="2 3">R2</strain>
    </source>
</reference>